<dbReference type="GeneID" id="75111555"/>
<dbReference type="InterPro" id="IPR027417">
    <property type="entry name" value="P-loop_NTPase"/>
</dbReference>
<dbReference type="AlphaFoldDB" id="A0A0P0M1W5"/>
<dbReference type="InterPro" id="IPR003959">
    <property type="entry name" value="ATPase_AAA_core"/>
</dbReference>
<organism evidence="2 4">
    <name type="scientific">Phocaeicola vulgatus</name>
    <name type="common">Bacteroides vulgatus</name>
    <dbReference type="NCBI Taxonomy" id="821"/>
    <lineage>
        <taxon>Bacteria</taxon>
        <taxon>Pseudomonadati</taxon>
        <taxon>Bacteroidota</taxon>
        <taxon>Bacteroidia</taxon>
        <taxon>Bacteroidales</taxon>
        <taxon>Bacteroidaceae</taxon>
        <taxon>Phocaeicola</taxon>
    </lineage>
</organism>
<dbReference type="Gene3D" id="3.40.50.300">
    <property type="entry name" value="P-loop containing nucleotide triphosphate hydrolases"/>
    <property type="match status" value="1"/>
</dbReference>
<feature type="domain" description="ATPase AAA-type core" evidence="1">
    <location>
        <begin position="24"/>
        <end position="280"/>
    </location>
</feature>
<dbReference type="GO" id="GO:0005524">
    <property type="term" value="F:ATP binding"/>
    <property type="evidence" value="ECO:0007669"/>
    <property type="project" value="UniProtKB-KW"/>
</dbReference>
<keyword evidence="2" id="KW-0067">ATP-binding</keyword>
<evidence type="ECO:0000313" key="4">
    <source>
        <dbReference type="Proteomes" id="UP000061587"/>
    </source>
</evidence>
<protein>
    <submittedName>
        <fullName evidence="3">AAA family ATPase</fullName>
    </submittedName>
    <submittedName>
        <fullName evidence="2">ATP-binding protein</fullName>
    </submittedName>
</protein>
<reference evidence="3" key="3">
    <citation type="submission" date="2021-06" db="EMBL/GenBank/DDBJ databases">
        <title>Collection of gut derived symbiotic bacterial strains cultured from healthy donors.</title>
        <authorList>
            <person name="Lin H."/>
            <person name="Littmann E."/>
            <person name="Pamer E.G."/>
        </authorList>
    </citation>
    <scope>NUCLEOTIDE SEQUENCE</scope>
    <source>
        <strain evidence="3">MSK.6.33</strain>
    </source>
</reference>
<reference evidence="2 4" key="2">
    <citation type="journal article" date="2016" name="Genome Biol. Evol.">
        <title>Extensive mobilome-driven genome diversification in mouse gut-associated Bacteroides vulgatus mpk.</title>
        <authorList>
            <person name="Lange A."/>
            <person name="Beier S."/>
            <person name="Steimle A."/>
            <person name="Autenrieth I.B."/>
            <person name="Huson D.H."/>
            <person name="Frick J.S."/>
        </authorList>
    </citation>
    <scope>NUCLEOTIDE SEQUENCE [LARGE SCALE GENOMIC DNA]</scope>
    <source>
        <strain evidence="4">mpk</strain>
        <strain evidence="2">Mpk</strain>
    </source>
</reference>
<dbReference type="Proteomes" id="UP000736888">
    <property type="component" value="Unassembled WGS sequence"/>
</dbReference>
<dbReference type="SUPFAM" id="SSF52540">
    <property type="entry name" value="P-loop containing nucleoside triphosphate hydrolases"/>
    <property type="match status" value="1"/>
</dbReference>
<dbReference type="PANTHER" id="PTHR43581:SF2">
    <property type="entry name" value="EXCINUCLEASE ATPASE SUBUNIT"/>
    <property type="match status" value="1"/>
</dbReference>
<reference evidence="4" key="1">
    <citation type="submission" date="2015-10" db="EMBL/GenBank/DDBJ databases">
        <title>Extensive mobilome-driven genome diversification in gut-associated Bacteroides vulgatus mpk.</title>
        <authorList>
            <person name="Beier S."/>
            <person name="Lange A."/>
            <person name="Huson D.H."/>
            <person name="Frick J.-S."/>
            <person name="Autenrieth I.B."/>
        </authorList>
    </citation>
    <scope>NUCLEOTIDE SEQUENCE [LARGE SCALE GENOMIC DNA]</scope>
    <source>
        <strain evidence="4">mpk</strain>
    </source>
</reference>
<evidence type="ECO:0000259" key="1">
    <source>
        <dbReference type="Pfam" id="PF13304"/>
    </source>
</evidence>
<dbReference type="EMBL" id="JAHPYS010000003">
    <property type="protein sequence ID" value="MBU9137611.1"/>
    <property type="molecule type" value="Genomic_DNA"/>
</dbReference>
<dbReference type="EMBL" id="CP013020">
    <property type="protein sequence ID" value="ALK83983.1"/>
    <property type="molecule type" value="Genomic_DNA"/>
</dbReference>
<evidence type="ECO:0000313" key="3">
    <source>
        <dbReference type="EMBL" id="MBU9137611.1"/>
    </source>
</evidence>
<dbReference type="PATRIC" id="fig|821.40.peg.1632"/>
<sequence>MINSILLTDFTGFANTRFDFTKGINVLIGKNGTGKTHVLKCLAATLQARHDFLGKNSASKEQFEYILAEDMIFYFKPDVIGNLVNKGVPSGRANITVTIDGKLLQYSFSSASKTTVKLETDEKWDDRHFIYIPPREMFSLFEGFIGLSSKREISFDQTYINLAHALSLPILRESEDNPLKPAIELLEQELQFKVLQMNGRFYIQTEKGNMEAHLVAEGLRKLASILYLILNGEINTDTILFWDEPEANLNPALVKVVAKFIRVLQECGLQIFVATHDYLLTHTLSLYSEYKEHTNISVKFFGLKKEDKGIIVEESETLAGIRNNPILEEYAAFYDLEQQFINQYE</sequence>
<dbReference type="PANTHER" id="PTHR43581">
    <property type="entry name" value="ATP/GTP PHOSPHATASE"/>
    <property type="match status" value="1"/>
</dbReference>
<dbReference type="Proteomes" id="UP000061587">
    <property type="component" value="Chromosome"/>
</dbReference>
<proteinExistence type="predicted"/>
<dbReference type="Pfam" id="PF13304">
    <property type="entry name" value="AAA_21"/>
    <property type="match status" value="1"/>
</dbReference>
<evidence type="ECO:0000313" key="2">
    <source>
        <dbReference type="EMBL" id="ALK83983.1"/>
    </source>
</evidence>
<gene>
    <name evidence="2" type="ORF">BvMPK_1376</name>
    <name evidence="3" type="ORF">KTG10_02400</name>
</gene>
<name>A0A0P0M1W5_PHOVU</name>
<dbReference type="InterPro" id="IPR051396">
    <property type="entry name" value="Bact_Antivir_Def_Nuclease"/>
</dbReference>
<keyword evidence="2" id="KW-0547">Nucleotide-binding</keyword>
<dbReference type="GO" id="GO:0016887">
    <property type="term" value="F:ATP hydrolysis activity"/>
    <property type="evidence" value="ECO:0007669"/>
    <property type="project" value="InterPro"/>
</dbReference>
<dbReference type="RefSeq" id="WP_005682890.1">
    <property type="nucleotide sequence ID" value="NZ_JAHPYS010000003.1"/>
</dbReference>
<accession>A0A0P0M1W5</accession>